<dbReference type="EMBL" id="CP001098">
    <property type="protein sequence ID" value="ACL70581.1"/>
    <property type="molecule type" value="Genomic_DNA"/>
</dbReference>
<dbReference type="GO" id="GO:0016887">
    <property type="term" value="F:ATP hydrolysis activity"/>
    <property type="evidence" value="ECO:0007669"/>
    <property type="project" value="UniProtKB-UniRule"/>
</dbReference>
<evidence type="ECO:0000256" key="3">
    <source>
        <dbReference type="ARBA" id="ARBA00022840"/>
    </source>
</evidence>
<dbReference type="GO" id="GO:0046872">
    <property type="term" value="F:metal ion binding"/>
    <property type="evidence" value="ECO:0007669"/>
    <property type="project" value="UniProtKB-KW"/>
</dbReference>
<comment type="similarity">
    <text evidence="6">Belongs to the Mrp/NBP35 ATP-binding proteins family.</text>
</comment>
<evidence type="ECO:0000256" key="2">
    <source>
        <dbReference type="ARBA" id="ARBA00022741"/>
    </source>
</evidence>
<dbReference type="Pfam" id="PF10609">
    <property type="entry name" value="ParA"/>
    <property type="match status" value="1"/>
</dbReference>
<dbReference type="PANTHER" id="PTHR42961">
    <property type="entry name" value="IRON-SULFUR PROTEIN NUBPL"/>
    <property type="match status" value="1"/>
</dbReference>
<evidence type="ECO:0000256" key="5">
    <source>
        <dbReference type="ARBA" id="ARBA00023014"/>
    </source>
</evidence>
<dbReference type="eggNOG" id="COG0489">
    <property type="taxonomic scope" value="Bacteria"/>
</dbReference>
<dbReference type="SUPFAM" id="SSF52540">
    <property type="entry name" value="P-loop containing nucleoside triphosphate hydrolases"/>
    <property type="match status" value="1"/>
</dbReference>
<dbReference type="GO" id="GO:0051539">
    <property type="term" value="F:4 iron, 4 sulfur cluster binding"/>
    <property type="evidence" value="ECO:0007669"/>
    <property type="project" value="TreeGrafter"/>
</dbReference>
<evidence type="ECO:0000313" key="8">
    <source>
        <dbReference type="Proteomes" id="UP000000719"/>
    </source>
</evidence>
<keyword evidence="3 6" id="KW-0067">ATP-binding</keyword>
<keyword evidence="4 6" id="KW-0408">Iron</keyword>
<evidence type="ECO:0000313" key="7">
    <source>
        <dbReference type="EMBL" id="ACL70581.1"/>
    </source>
</evidence>
<dbReference type="CDD" id="cd02037">
    <property type="entry name" value="Mrp_NBP35"/>
    <property type="match status" value="1"/>
</dbReference>
<keyword evidence="2 6" id="KW-0547">Nucleotide-binding</keyword>
<accession>B8CZ62</accession>
<dbReference type="HOGENOM" id="CLU_024839_0_2_9"/>
<keyword evidence="5 6" id="KW-0411">Iron-sulfur</keyword>
<feature type="binding site" evidence="6">
    <location>
        <begin position="26"/>
        <end position="33"/>
    </location>
    <ligand>
        <name>ATP</name>
        <dbReference type="ChEBI" id="CHEBI:30616"/>
    </ligand>
</feature>
<dbReference type="InterPro" id="IPR000808">
    <property type="entry name" value="Mrp-like_CS"/>
</dbReference>
<dbReference type="RefSeq" id="WP_015923551.1">
    <property type="nucleotide sequence ID" value="NC_011899.1"/>
</dbReference>
<dbReference type="GO" id="GO:0016226">
    <property type="term" value="P:iron-sulfur cluster assembly"/>
    <property type="evidence" value="ECO:0007669"/>
    <property type="project" value="InterPro"/>
</dbReference>
<protein>
    <recommendedName>
        <fullName evidence="6">Iron-sulfur cluster carrier protein</fullName>
    </recommendedName>
</protein>
<dbReference type="KEGG" id="hor:Hore_18320"/>
<sequence length="285" mass="30871">MYQVKDNKLVLNHGSIEKGLIAVASGKGGVGKSTVTSNLALSLKEKGNRVGIVDADIHGFSIPRILGLKEEPRALNDKEIIPPEVKGIKVMSMGSFVGENEAVIWRAPLLAGALQQFMEDVHWGELDYLLLDLPPGTGDMALNIMQKLPHSELLIVTTPQVVATKVAGRIARVAEKLNINIAGVVENMSYYKCPDCGHKEYIFGEGGGKELASFLKTDLLGQIPLEPEIRKLGDEGQPLILNNPGSEVTRVYNSIADKIENNRGEFDPDVKPLFLQGSPGGKKKV</sequence>
<dbReference type="GO" id="GO:0140663">
    <property type="term" value="F:ATP-dependent FeS chaperone activity"/>
    <property type="evidence" value="ECO:0007669"/>
    <property type="project" value="InterPro"/>
</dbReference>
<evidence type="ECO:0000256" key="6">
    <source>
        <dbReference type="HAMAP-Rule" id="MF_02040"/>
    </source>
</evidence>
<dbReference type="Proteomes" id="UP000000719">
    <property type="component" value="Chromosome"/>
</dbReference>
<comment type="function">
    <text evidence="6">Binds and transfers iron-sulfur (Fe-S) clusters to target apoproteins. Can hydrolyze ATP.</text>
</comment>
<keyword evidence="1 6" id="KW-0479">Metal-binding</keyword>
<dbReference type="GO" id="GO:0005524">
    <property type="term" value="F:ATP binding"/>
    <property type="evidence" value="ECO:0007669"/>
    <property type="project" value="UniProtKB-UniRule"/>
</dbReference>
<name>B8CZ62_HALOH</name>
<dbReference type="InterPro" id="IPR027417">
    <property type="entry name" value="P-loop_NTPase"/>
</dbReference>
<dbReference type="STRING" id="373903.Hore_18320"/>
<dbReference type="HAMAP" id="MF_02040">
    <property type="entry name" value="Mrp_NBP35"/>
    <property type="match status" value="1"/>
</dbReference>
<dbReference type="AlphaFoldDB" id="B8CZ62"/>
<dbReference type="OrthoDB" id="9809679at2"/>
<dbReference type="Gene3D" id="3.40.50.300">
    <property type="entry name" value="P-loop containing nucleotide triphosphate hydrolases"/>
    <property type="match status" value="1"/>
</dbReference>
<evidence type="ECO:0000256" key="1">
    <source>
        <dbReference type="ARBA" id="ARBA00022723"/>
    </source>
</evidence>
<proteinExistence type="inferred from homology"/>
<keyword evidence="6" id="KW-0378">Hydrolase</keyword>
<dbReference type="FunFam" id="3.40.50.300:FF:001119">
    <property type="entry name" value="Iron-sulfur cluster carrier protein"/>
    <property type="match status" value="1"/>
</dbReference>
<comment type="subunit">
    <text evidence="6">Homodimer.</text>
</comment>
<dbReference type="InterPro" id="IPR033756">
    <property type="entry name" value="YlxH/NBP35"/>
</dbReference>
<organism evidence="7 8">
    <name type="scientific">Halothermothrix orenii (strain H 168 / OCM 544 / DSM 9562)</name>
    <dbReference type="NCBI Taxonomy" id="373903"/>
    <lineage>
        <taxon>Bacteria</taxon>
        <taxon>Bacillati</taxon>
        <taxon>Bacillota</taxon>
        <taxon>Clostridia</taxon>
        <taxon>Halanaerobiales</taxon>
        <taxon>Halothermotrichaceae</taxon>
        <taxon>Halothermothrix</taxon>
    </lineage>
</organism>
<dbReference type="PROSITE" id="PS01215">
    <property type="entry name" value="MRP"/>
    <property type="match status" value="1"/>
</dbReference>
<gene>
    <name evidence="7" type="ordered locus">Hore_18320</name>
</gene>
<keyword evidence="8" id="KW-1185">Reference proteome</keyword>
<reference evidence="7 8" key="1">
    <citation type="journal article" date="2009" name="PLoS ONE">
        <title>Genome analysis of the anaerobic thermohalophilic bacterium Halothermothrix orenii.</title>
        <authorList>
            <person name="Mavromatis K."/>
            <person name="Ivanova N."/>
            <person name="Anderson I."/>
            <person name="Lykidis A."/>
            <person name="Hooper S.D."/>
            <person name="Sun H."/>
            <person name="Kunin V."/>
            <person name="Lapidus A."/>
            <person name="Hugenholtz P."/>
            <person name="Patel B."/>
            <person name="Kyrpides N.C."/>
        </authorList>
    </citation>
    <scope>NUCLEOTIDE SEQUENCE [LARGE SCALE GENOMIC DNA]</scope>
    <source>
        <strain evidence="8">H 168 / OCM 544 / DSM 9562</strain>
    </source>
</reference>
<dbReference type="PANTHER" id="PTHR42961:SF2">
    <property type="entry name" value="IRON-SULFUR PROTEIN NUBPL"/>
    <property type="match status" value="1"/>
</dbReference>
<evidence type="ECO:0000256" key="4">
    <source>
        <dbReference type="ARBA" id="ARBA00023004"/>
    </source>
</evidence>
<dbReference type="InterPro" id="IPR019591">
    <property type="entry name" value="Mrp/NBP35_ATP-bd"/>
</dbReference>
<dbReference type="InterPro" id="IPR044304">
    <property type="entry name" value="NUBPL-like"/>
</dbReference>